<dbReference type="Proteomes" id="UP000000763">
    <property type="component" value="Chromosome 2"/>
</dbReference>
<reference evidence="2" key="2">
    <citation type="journal article" date="2008" name="Nucleic Acids Res.">
        <title>The rice annotation project database (RAP-DB): 2008 update.</title>
        <authorList>
            <consortium name="The rice annotation project (RAP)"/>
        </authorList>
    </citation>
    <scope>GENOME REANNOTATION</scope>
    <source>
        <strain evidence="2">cv. Nipponbare</strain>
    </source>
</reference>
<organism evidence="1 2">
    <name type="scientific">Oryza sativa subsp. japonica</name>
    <name type="common">Rice</name>
    <dbReference type="NCBI Taxonomy" id="39947"/>
    <lineage>
        <taxon>Eukaryota</taxon>
        <taxon>Viridiplantae</taxon>
        <taxon>Streptophyta</taxon>
        <taxon>Embryophyta</taxon>
        <taxon>Tracheophyta</taxon>
        <taxon>Spermatophyta</taxon>
        <taxon>Magnoliopsida</taxon>
        <taxon>Liliopsida</taxon>
        <taxon>Poales</taxon>
        <taxon>Poaceae</taxon>
        <taxon>BOP clade</taxon>
        <taxon>Oryzoideae</taxon>
        <taxon>Oryzeae</taxon>
        <taxon>Oryzinae</taxon>
        <taxon>Oryza</taxon>
        <taxon>Oryza sativa</taxon>
    </lineage>
</organism>
<evidence type="ECO:0000313" key="2">
    <source>
        <dbReference type="Proteomes" id="UP000000763"/>
    </source>
</evidence>
<protein>
    <submittedName>
        <fullName evidence="1">Uncharacterized protein</fullName>
    </submittedName>
</protein>
<sequence>MERDNETYRSPTHVVYATVISYVIHDNNLFGEVPICLGLRTYIVHTTLVSKITLHSLQGFSPCHFHELHPSRILQVSEEPDYYDYARFSNR</sequence>
<gene>
    <name evidence="1" type="primary">P0403C01.16</name>
</gene>
<reference evidence="2" key="1">
    <citation type="journal article" date="2005" name="Nature">
        <title>The map-based sequence of the rice genome.</title>
        <authorList>
            <consortium name="International rice genome sequencing project (IRGSP)"/>
            <person name="Matsumoto T."/>
            <person name="Wu J."/>
            <person name="Kanamori H."/>
            <person name="Katayose Y."/>
            <person name="Fujisawa M."/>
            <person name="Namiki N."/>
            <person name="Mizuno H."/>
            <person name="Yamamoto K."/>
            <person name="Antonio B.A."/>
            <person name="Baba T."/>
            <person name="Sakata K."/>
            <person name="Nagamura Y."/>
            <person name="Aoki H."/>
            <person name="Arikawa K."/>
            <person name="Arita K."/>
            <person name="Bito T."/>
            <person name="Chiden Y."/>
            <person name="Fujitsuka N."/>
            <person name="Fukunaka R."/>
            <person name="Hamada M."/>
            <person name="Harada C."/>
            <person name="Hayashi A."/>
            <person name="Hijishita S."/>
            <person name="Honda M."/>
            <person name="Hosokawa S."/>
            <person name="Ichikawa Y."/>
            <person name="Idonuma A."/>
            <person name="Iijima M."/>
            <person name="Ikeda M."/>
            <person name="Ikeno M."/>
            <person name="Ito K."/>
            <person name="Ito S."/>
            <person name="Ito T."/>
            <person name="Ito Y."/>
            <person name="Ito Y."/>
            <person name="Iwabuchi A."/>
            <person name="Kamiya K."/>
            <person name="Karasawa W."/>
            <person name="Kurita K."/>
            <person name="Katagiri S."/>
            <person name="Kikuta A."/>
            <person name="Kobayashi H."/>
            <person name="Kobayashi N."/>
            <person name="Machita K."/>
            <person name="Maehara T."/>
            <person name="Masukawa M."/>
            <person name="Mizubayashi T."/>
            <person name="Mukai Y."/>
            <person name="Nagasaki H."/>
            <person name="Nagata Y."/>
            <person name="Naito S."/>
            <person name="Nakashima M."/>
            <person name="Nakama Y."/>
            <person name="Nakamichi Y."/>
            <person name="Nakamura M."/>
            <person name="Meguro A."/>
            <person name="Negishi M."/>
            <person name="Ohta I."/>
            <person name="Ohta T."/>
            <person name="Okamoto M."/>
            <person name="Ono N."/>
            <person name="Saji S."/>
            <person name="Sakaguchi M."/>
            <person name="Sakai K."/>
            <person name="Shibata M."/>
            <person name="Shimokawa T."/>
            <person name="Song J."/>
            <person name="Takazaki Y."/>
            <person name="Terasawa K."/>
            <person name="Tsugane M."/>
            <person name="Tsuji K."/>
            <person name="Ueda S."/>
            <person name="Waki K."/>
            <person name="Yamagata H."/>
            <person name="Yamamoto M."/>
            <person name="Yamamoto S."/>
            <person name="Yamane H."/>
            <person name="Yoshiki S."/>
            <person name="Yoshihara R."/>
            <person name="Yukawa K."/>
            <person name="Zhong H."/>
            <person name="Yano M."/>
            <person name="Yuan Q."/>
            <person name="Ouyang S."/>
            <person name="Liu J."/>
            <person name="Jones K.M."/>
            <person name="Gansberger K."/>
            <person name="Moffat K."/>
            <person name="Hill J."/>
            <person name="Bera J."/>
            <person name="Fadrosh D."/>
            <person name="Jin S."/>
            <person name="Johri S."/>
            <person name="Kim M."/>
            <person name="Overton L."/>
            <person name="Reardon M."/>
            <person name="Tsitrin T."/>
            <person name="Vuong H."/>
            <person name="Weaver B."/>
            <person name="Ciecko A."/>
            <person name="Tallon L."/>
            <person name="Jackson J."/>
            <person name="Pai G."/>
            <person name="Aken S.V."/>
            <person name="Utterback T."/>
            <person name="Reidmuller S."/>
            <person name="Feldblyum T."/>
            <person name="Hsiao J."/>
            <person name="Zismann V."/>
            <person name="Iobst S."/>
            <person name="de Vazeille A.R."/>
            <person name="Buell C.R."/>
            <person name="Ying K."/>
            <person name="Li Y."/>
            <person name="Lu T."/>
            <person name="Huang Y."/>
            <person name="Zhao Q."/>
            <person name="Feng Q."/>
            <person name="Zhang L."/>
            <person name="Zhu J."/>
            <person name="Weng Q."/>
            <person name="Mu J."/>
            <person name="Lu Y."/>
            <person name="Fan D."/>
            <person name="Liu Y."/>
            <person name="Guan J."/>
            <person name="Zhang Y."/>
            <person name="Yu S."/>
            <person name="Liu X."/>
            <person name="Zhang Y."/>
            <person name="Hong G."/>
            <person name="Han B."/>
            <person name="Choisne N."/>
            <person name="Demange N."/>
            <person name="Orjeda G."/>
            <person name="Samain S."/>
            <person name="Cattolico L."/>
            <person name="Pelletier E."/>
            <person name="Couloux A."/>
            <person name="Segurens B."/>
            <person name="Wincker P."/>
            <person name="D'Hont A."/>
            <person name="Scarpelli C."/>
            <person name="Weissenbach J."/>
            <person name="Salanoubat M."/>
            <person name="Quetier F."/>
            <person name="Yu Y."/>
            <person name="Kim H.R."/>
            <person name="Rambo T."/>
            <person name="Currie J."/>
            <person name="Collura K."/>
            <person name="Luo M."/>
            <person name="Yang T."/>
            <person name="Ammiraju J.S.S."/>
            <person name="Engler F."/>
            <person name="Soderlund C."/>
            <person name="Wing R.A."/>
            <person name="Palmer L.E."/>
            <person name="de la Bastide M."/>
            <person name="Spiegel L."/>
            <person name="Nascimento L."/>
            <person name="Zutavern T."/>
            <person name="O'Shaughnessy A."/>
            <person name="Dike S."/>
            <person name="Dedhia N."/>
            <person name="Preston R."/>
            <person name="Balija V."/>
            <person name="McCombie W.R."/>
            <person name="Chow T."/>
            <person name="Chen H."/>
            <person name="Chung M."/>
            <person name="Chen C."/>
            <person name="Shaw J."/>
            <person name="Wu H."/>
            <person name="Hsiao K."/>
            <person name="Chao Y."/>
            <person name="Chu M."/>
            <person name="Cheng C."/>
            <person name="Hour A."/>
            <person name="Lee P."/>
            <person name="Lin S."/>
            <person name="Lin Y."/>
            <person name="Liou J."/>
            <person name="Liu S."/>
            <person name="Hsing Y."/>
            <person name="Raghuvanshi S."/>
            <person name="Mohanty A."/>
            <person name="Bharti A.K."/>
            <person name="Gaur A."/>
            <person name="Gupta V."/>
            <person name="Kumar D."/>
            <person name="Ravi V."/>
            <person name="Vij S."/>
            <person name="Kapur A."/>
            <person name="Khurana P."/>
            <person name="Khurana P."/>
            <person name="Khurana J.P."/>
            <person name="Tyagi A.K."/>
            <person name="Gaikwad K."/>
            <person name="Singh A."/>
            <person name="Dalal V."/>
            <person name="Srivastava S."/>
            <person name="Dixit A."/>
            <person name="Pal A.K."/>
            <person name="Ghazi I.A."/>
            <person name="Yadav M."/>
            <person name="Pandit A."/>
            <person name="Bhargava A."/>
            <person name="Sureshbabu K."/>
            <person name="Batra K."/>
            <person name="Sharma T.R."/>
            <person name="Mohapatra T."/>
            <person name="Singh N.K."/>
            <person name="Messing J."/>
            <person name="Nelson A.B."/>
            <person name="Fuks G."/>
            <person name="Kavchok S."/>
            <person name="Keizer G."/>
            <person name="Linton E."/>
            <person name="Llaca V."/>
            <person name="Song R."/>
            <person name="Tanyolac B."/>
            <person name="Young S."/>
            <person name="Ho-Il K."/>
            <person name="Hahn J.H."/>
            <person name="Sangsakoo G."/>
            <person name="Vanavichit A."/>
            <person name="de Mattos Luiz.A.T."/>
            <person name="Zimmer P.D."/>
            <person name="Malone G."/>
            <person name="Dellagostin O."/>
            <person name="de Oliveira A.C."/>
            <person name="Bevan M."/>
            <person name="Bancroft I."/>
            <person name="Minx P."/>
            <person name="Cordum H."/>
            <person name="Wilson R."/>
            <person name="Cheng Z."/>
            <person name="Jin W."/>
            <person name="Jiang J."/>
            <person name="Leong S.A."/>
            <person name="Iwama H."/>
            <person name="Gojobori T."/>
            <person name="Itoh T."/>
            <person name="Niimura Y."/>
            <person name="Fujii Y."/>
            <person name="Habara T."/>
            <person name="Sakai H."/>
            <person name="Sato Y."/>
            <person name="Wilson G."/>
            <person name="Kumar K."/>
            <person name="McCouch S."/>
            <person name="Juretic N."/>
            <person name="Hoen D."/>
            <person name="Wright S."/>
            <person name="Bruskiewich R."/>
            <person name="Bureau T."/>
            <person name="Miyao A."/>
            <person name="Hirochika H."/>
            <person name="Nishikawa T."/>
            <person name="Kadowaki K."/>
            <person name="Sugiura M."/>
            <person name="Burr B."/>
            <person name="Sasaki T."/>
        </authorList>
    </citation>
    <scope>NUCLEOTIDE SEQUENCE [LARGE SCALE GENOMIC DNA]</scope>
    <source>
        <strain evidence="2">cv. Nipponbare</strain>
    </source>
</reference>
<proteinExistence type="predicted"/>
<dbReference type="AlphaFoldDB" id="Q6K7N2"/>
<evidence type="ECO:0000313" key="1">
    <source>
        <dbReference type="EMBL" id="BAD19477.1"/>
    </source>
</evidence>
<dbReference type="EMBL" id="AP004787">
    <property type="protein sequence ID" value="BAD19477.1"/>
    <property type="molecule type" value="Genomic_DNA"/>
</dbReference>
<name>Q6K7N2_ORYSJ</name>
<accession>Q6K7N2</accession>